<accession>A0A7I8KPC4</accession>
<proteinExistence type="predicted"/>
<reference evidence="3" key="1">
    <citation type="submission" date="2020-02" db="EMBL/GenBank/DDBJ databases">
        <authorList>
            <person name="Scholz U."/>
            <person name="Mascher M."/>
            <person name="Fiebig A."/>
        </authorList>
    </citation>
    <scope>NUCLEOTIDE SEQUENCE</scope>
</reference>
<sequence length="95" mass="10953">MAQVSWIWLAAAGIGWRSCRRQEEDERATVAPPAATAAEGFRMPLHYPRYKREDYEKMEEWRIDVLLGEYGLASDGSIDDKRAFAMGTFLWPDQL</sequence>
<gene>
    <name evidence="2" type="ORF">SI7747_07009298</name>
    <name evidence="3" type="ORF">SI8410_07010002</name>
</gene>
<dbReference type="Pfam" id="PF24847">
    <property type="entry name" value="DUF7722"/>
    <property type="match status" value="1"/>
</dbReference>
<evidence type="ECO:0000313" key="2">
    <source>
        <dbReference type="EMBL" id="CAA2623364.1"/>
    </source>
</evidence>
<dbReference type="AlphaFoldDB" id="A0A7I8KPC4"/>
<name>A0A7I8KPC4_SPIIN</name>
<protein>
    <recommendedName>
        <fullName evidence="1">DUF7722 domain-containing protein</fullName>
    </recommendedName>
</protein>
<dbReference type="PANTHER" id="PTHR33513">
    <property type="entry name" value="OS06G0523300 PROTEIN"/>
    <property type="match status" value="1"/>
</dbReference>
<organism evidence="3 4">
    <name type="scientific">Spirodela intermedia</name>
    <name type="common">Intermediate duckweed</name>
    <dbReference type="NCBI Taxonomy" id="51605"/>
    <lineage>
        <taxon>Eukaryota</taxon>
        <taxon>Viridiplantae</taxon>
        <taxon>Streptophyta</taxon>
        <taxon>Embryophyta</taxon>
        <taxon>Tracheophyta</taxon>
        <taxon>Spermatophyta</taxon>
        <taxon>Magnoliopsida</taxon>
        <taxon>Liliopsida</taxon>
        <taxon>Araceae</taxon>
        <taxon>Lemnoideae</taxon>
        <taxon>Spirodela</taxon>
    </lineage>
</organism>
<dbReference type="EMBL" id="LR743594">
    <property type="protein sequence ID" value="CAA2623364.1"/>
    <property type="molecule type" value="Genomic_DNA"/>
</dbReference>
<dbReference type="InterPro" id="IPR056139">
    <property type="entry name" value="DUF7722"/>
</dbReference>
<keyword evidence="4" id="KW-1185">Reference proteome</keyword>
<dbReference type="PANTHER" id="PTHR33513:SF4">
    <property type="entry name" value="GB|AAF04428.1"/>
    <property type="match status" value="1"/>
</dbReference>
<evidence type="ECO:0000259" key="1">
    <source>
        <dbReference type="Pfam" id="PF24847"/>
    </source>
</evidence>
<evidence type="ECO:0000313" key="3">
    <source>
        <dbReference type="EMBL" id="CAA7399332.1"/>
    </source>
</evidence>
<feature type="domain" description="DUF7722" evidence="1">
    <location>
        <begin position="47"/>
        <end position="92"/>
    </location>
</feature>
<dbReference type="OrthoDB" id="1932905at2759"/>
<dbReference type="EMBL" id="LR746270">
    <property type="protein sequence ID" value="CAA7399332.1"/>
    <property type="molecule type" value="Genomic_DNA"/>
</dbReference>
<dbReference type="Proteomes" id="UP000663760">
    <property type="component" value="Chromosome 7"/>
</dbReference>
<evidence type="ECO:0000313" key="4">
    <source>
        <dbReference type="Proteomes" id="UP000663760"/>
    </source>
</evidence>